<reference evidence="1 2" key="1">
    <citation type="journal article" date="2018" name="Int. J. Syst. Evol. Microbiol.">
        <title>Whole-genome-based revisit of Photorhabdus phylogeny: proposal for the elevation of most Photorhabdus subspecies to the species level and description of one novel species Photorhabdus bodei sp. nov., and one novel subspecies Photorhabdus laumondii subsp. clarkei subsp. nov.</title>
        <authorList>
            <person name="Machado R.A.R."/>
            <person name="Wuthrich D."/>
            <person name="Kuhnert P."/>
            <person name="Arce C.C.M."/>
            <person name="Thonen L."/>
            <person name="Ruiz C."/>
            <person name="Zhang X."/>
            <person name="Robert C.A.M."/>
            <person name="Karimi J."/>
            <person name="Kamali S."/>
            <person name="Ma J."/>
            <person name="Bruggmann R."/>
            <person name="Erb M."/>
        </authorList>
    </citation>
    <scope>NUCLEOTIDE SEQUENCE [LARGE SCALE GENOMIC DNA]</scope>
    <source>
        <strain evidence="1 2">BOJ-47</strain>
    </source>
</reference>
<dbReference type="RefSeq" id="WP_113026379.1">
    <property type="nucleotide sequence ID" value="NZ_CAWNWQ010000023.1"/>
</dbReference>
<sequence length="216" mass="24428">MSLKKTISIAPLGTVEIYSNSDIVMPSAAPTAIIKNKSMVPIRAINYWAGLIGDYQQYSHVDVYPSELKIFVGPKNLFYRYKIVVSNLSNTENAEIEFVMDPLWNKYGMPSKKVYMNSNEPFEFYSKGNAILPTDFADAIIKNNSVAYIRAVNFWAGPLGNYNMYSYVDISPGKTEILASPPNIINYYKIVFTNISNYVQNVELEVISHLLLGYDE</sequence>
<evidence type="ECO:0000313" key="2">
    <source>
        <dbReference type="Proteomes" id="UP000250870"/>
    </source>
</evidence>
<proteinExistence type="predicted"/>
<gene>
    <name evidence="1" type="ORF">CKY01_15805</name>
</gene>
<name>A0A329VFX6_9GAMM</name>
<evidence type="ECO:0000313" key="1">
    <source>
        <dbReference type="EMBL" id="RAW88371.1"/>
    </source>
</evidence>
<dbReference type="Proteomes" id="UP000250870">
    <property type="component" value="Unassembled WGS sequence"/>
</dbReference>
<dbReference type="EMBL" id="NSCI01000023">
    <property type="protein sequence ID" value="RAW88371.1"/>
    <property type="molecule type" value="Genomic_DNA"/>
</dbReference>
<comment type="caution">
    <text evidence="1">The sequence shown here is derived from an EMBL/GenBank/DDBJ whole genome shotgun (WGS) entry which is preliminary data.</text>
</comment>
<dbReference type="AlphaFoldDB" id="A0A329VFX6"/>
<organism evidence="1 2">
    <name type="scientific">Photorhabdus laumondii subsp. clarkei</name>
    <dbReference type="NCBI Taxonomy" id="2029685"/>
    <lineage>
        <taxon>Bacteria</taxon>
        <taxon>Pseudomonadati</taxon>
        <taxon>Pseudomonadota</taxon>
        <taxon>Gammaproteobacteria</taxon>
        <taxon>Enterobacterales</taxon>
        <taxon>Morganellaceae</taxon>
        <taxon>Photorhabdus</taxon>
    </lineage>
</organism>
<protein>
    <submittedName>
        <fullName evidence="1">Uncharacterized protein</fullName>
    </submittedName>
</protein>
<accession>A0A329VFX6</accession>